<dbReference type="FunFam" id="3.30.70.270:FF:000001">
    <property type="entry name" value="Diguanylate cyclase domain protein"/>
    <property type="match status" value="1"/>
</dbReference>
<dbReference type="GO" id="GO:1902201">
    <property type="term" value="P:negative regulation of bacterial-type flagellum-dependent cell motility"/>
    <property type="evidence" value="ECO:0007669"/>
    <property type="project" value="TreeGrafter"/>
</dbReference>
<evidence type="ECO:0000259" key="5">
    <source>
        <dbReference type="PROSITE" id="PS50887"/>
    </source>
</evidence>
<dbReference type="InterPro" id="IPR043128">
    <property type="entry name" value="Rev_trsase/Diguanyl_cyclase"/>
</dbReference>
<evidence type="ECO:0000313" key="7">
    <source>
        <dbReference type="Proteomes" id="UP000523161"/>
    </source>
</evidence>
<evidence type="ECO:0000256" key="2">
    <source>
        <dbReference type="ARBA" id="ARBA00012528"/>
    </source>
</evidence>
<name>A0A7Y5APD3_9GAMM</name>
<dbReference type="EMBL" id="JABSOD010000003">
    <property type="protein sequence ID" value="NRQ41615.1"/>
    <property type="molecule type" value="Genomic_DNA"/>
</dbReference>
<dbReference type="GO" id="GO:0043709">
    <property type="term" value="P:cell adhesion involved in single-species biofilm formation"/>
    <property type="evidence" value="ECO:0007669"/>
    <property type="project" value="TreeGrafter"/>
</dbReference>
<dbReference type="RefSeq" id="WP_173499868.1">
    <property type="nucleotide sequence ID" value="NZ_JABSOD010000003.1"/>
</dbReference>
<protein>
    <recommendedName>
        <fullName evidence="2">diguanylate cyclase</fullName>
        <ecNumber evidence="2">2.7.7.65</ecNumber>
    </recommendedName>
</protein>
<comment type="caution">
    <text evidence="6">The sequence shown here is derived from an EMBL/GenBank/DDBJ whole genome shotgun (WGS) entry which is preliminary data.</text>
</comment>
<organism evidence="6 7">
    <name type="scientific">Rheinheimera lutimaris</name>
    <dbReference type="NCBI Taxonomy" id="2740584"/>
    <lineage>
        <taxon>Bacteria</taxon>
        <taxon>Pseudomonadati</taxon>
        <taxon>Pseudomonadota</taxon>
        <taxon>Gammaproteobacteria</taxon>
        <taxon>Chromatiales</taxon>
        <taxon>Chromatiaceae</taxon>
        <taxon>Rheinheimera</taxon>
    </lineage>
</organism>
<dbReference type="NCBIfam" id="TIGR00254">
    <property type="entry name" value="GGDEF"/>
    <property type="match status" value="1"/>
</dbReference>
<feature type="transmembrane region" description="Helical" evidence="4">
    <location>
        <begin position="198"/>
        <end position="217"/>
    </location>
</feature>
<feature type="transmembrane region" description="Helical" evidence="4">
    <location>
        <begin position="70"/>
        <end position="93"/>
    </location>
</feature>
<evidence type="ECO:0000256" key="4">
    <source>
        <dbReference type="SAM" id="Phobius"/>
    </source>
</evidence>
<evidence type="ECO:0000256" key="3">
    <source>
        <dbReference type="ARBA" id="ARBA00034247"/>
    </source>
</evidence>
<feature type="domain" description="GGDEF" evidence="5">
    <location>
        <begin position="256"/>
        <end position="390"/>
    </location>
</feature>
<dbReference type="EC" id="2.7.7.65" evidence="2"/>
<comment type="cofactor">
    <cofactor evidence="1">
        <name>Mg(2+)</name>
        <dbReference type="ChEBI" id="CHEBI:18420"/>
    </cofactor>
</comment>
<keyword evidence="4" id="KW-1133">Transmembrane helix</keyword>
<dbReference type="InterPro" id="IPR029787">
    <property type="entry name" value="Nucleotide_cyclase"/>
</dbReference>
<evidence type="ECO:0000313" key="6">
    <source>
        <dbReference type="EMBL" id="NRQ41615.1"/>
    </source>
</evidence>
<keyword evidence="7" id="KW-1185">Reference proteome</keyword>
<dbReference type="PROSITE" id="PS50887">
    <property type="entry name" value="GGDEF"/>
    <property type="match status" value="1"/>
</dbReference>
<dbReference type="GO" id="GO:0005886">
    <property type="term" value="C:plasma membrane"/>
    <property type="evidence" value="ECO:0007669"/>
    <property type="project" value="TreeGrafter"/>
</dbReference>
<dbReference type="AlphaFoldDB" id="A0A7Y5APD3"/>
<proteinExistence type="predicted"/>
<feature type="transmembrane region" description="Helical" evidence="4">
    <location>
        <begin position="105"/>
        <end position="123"/>
    </location>
</feature>
<dbReference type="InterPro" id="IPR050469">
    <property type="entry name" value="Diguanylate_Cyclase"/>
</dbReference>
<dbReference type="InterPro" id="IPR000160">
    <property type="entry name" value="GGDEF_dom"/>
</dbReference>
<keyword evidence="4" id="KW-0812">Transmembrane</keyword>
<keyword evidence="4" id="KW-0472">Membrane</keyword>
<dbReference type="Gene3D" id="3.30.70.270">
    <property type="match status" value="1"/>
</dbReference>
<feature type="transmembrane region" description="Helical" evidence="4">
    <location>
        <begin position="45"/>
        <end position="64"/>
    </location>
</feature>
<reference evidence="6 7" key="1">
    <citation type="submission" date="2020-06" db="EMBL/GenBank/DDBJ databases">
        <title>Rheinheimera sp. nov., a marine bacterium isolated from coastal.</title>
        <authorList>
            <person name="Yu Q."/>
            <person name="Qi Y."/>
            <person name="Pu J."/>
        </authorList>
    </citation>
    <scope>NUCLEOTIDE SEQUENCE [LARGE SCALE GENOMIC DNA]</scope>
    <source>
        <strain evidence="6 7">YQF-2</strain>
    </source>
</reference>
<dbReference type="SMART" id="SM00267">
    <property type="entry name" value="GGDEF"/>
    <property type="match status" value="1"/>
</dbReference>
<sequence length="391" mass="43090">MPDIDLSVLDLTTLIILTLVVNLLVSAYMALLARLQPQQTAFRHWALSCVIFVLASALAAGRLYQVPALLSVLLAHALLALPPVLIGTGLLRFIHGPQYRLPRTALILCAAGYLLLLSAGYTVLHSAAVLNAAAITAGCVWCIVLLQAVKKPLFVSRLLQLVLALHALTMLAEIYLYLNHWHSVLPPQASALMQLMLLSHLLLTTVAAVLLPLLFFISREQLLRQQADLDELTLLPNRRHFLRESSAYLMRNNSQAPVVVMMLDLDYFKAINDTHGHATGDAALKQVAGILMAELRKTDFIGRIGGEEFAIVMPDTTADDARAIGERLRHQVEQQARTVEGKAVNLTISIGATYSQSERVTDFQTLLKRADDALYEAKRSGRNNFIFHLAQ</sequence>
<feature type="transmembrane region" description="Helical" evidence="4">
    <location>
        <begin position="158"/>
        <end position="178"/>
    </location>
</feature>
<dbReference type="Proteomes" id="UP000523161">
    <property type="component" value="Unassembled WGS sequence"/>
</dbReference>
<gene>
    <name evidence="6" type="ORF">HRH59_03405</name>
</gene>
<feature type="transmembrane region" description="Helical" evidence="4">
    <location>
        <begin position="12"/>
        <end position="33"/>
    </location>
</feature>
<comment type="catalytic activity">
    <reaction evidence="3">
        <text>2 GTP = 3',3'-c-di-GMP + 2 diphosphate</text>
        <dbReference type="Rhea" id="RHEA:24898"/>
        <dbReference type="ChEBI" id="CHEBI:33019"/>
        <dbReference type="ChEBI" id="CHEBI:37565"/>
        <dbReference type="ChEBI" id="CHEBI:58805"/>
        <dbReference type="EC" id="2.7.7.65"/>
    </reaction>
</comment>
<dbReference type="PANTHER" id="PTHR45138">
    <property type="entry name" value="REGULATORY COMPONENTS OF SENSORY TRANSDUCTION SYSTEM"/>
    <property type="match status" value="1"/>
</dbReference>
<dbReference type="Pfam" id="PF00990">
    <property type="entry name" value="GGDEF"/>
    <property type="match status" value="1"/>
</dbReference>
<evidence type="ECO:0000256" key="1">
    <source>
        <dbReference type="ARBA" id="ARBA00001946"/>
    </source>
</evidence>
<accession>A0A7Y5APD3</accession>
<dbReference type="PANTHER" id="PTHR45138:SF9">
    <property type="entry name" value="DIGUANYLATE CYCLASE DGCM-RELATED"/>
    <property type="match status" value="1"/>
</dbReference>
<feature type="transmembrane region" description="Helical" evidence="4">
    <location>
        <begin position="129"/>
        <end position="146"/>
    </location>
</feature>
<dbReference type="SUPFAM" id="SSF55073">
    <property type="entry name" value="Nucleotide cyclase"/>
    <property type="match status" value="1"/>
</dbReference>
<dbReference type="CDD" id="cd01949">
    <property type="entry name" value="GGDEF"/>
    <property type="match status" value="1"/>
</dbReference>
<dbReference type="GO" id="GO:0052621">
    <property type="term" value="F:diguanylate cyclase activity"/>
    <property type="evidence" value="ECO:0007669"/>
    <property type="project" value="UniProtKB-EC"/>
</dbReference>